<dbReference type="GO" id="GO:0005829">
    <property type="term" value="C:cytosol"/>
    <property type="evidence" value="ECO:0007669"/>
    <property type="project" value="TreeGrafter"/>
</dbReference>
<dbReference type="PANTHER" id="PTHR43235">
    <property type="entry name" value="GLUTAMINE AMIDOTRANSFERASE PB2B2.05-RELATED"/>
    <property type="match status" value="1"/>
</dbReference>
<evidence type="ECO:0000256" key="5">
    <source>
        <dbReference type="ARBA" id="ARBA00066788"/>
    </source>
</evidence>
<dbReference type="CDD" id="cd01745">
    <property type="entry name" value="GATase1_2"/>
    <property type="match status" value="1"/>
</dbReference>
<evidence type="ECO:0000313" key="7">
    <source>
        <dbReference type="Proteomes" id="UP000069001"/>
    </source>
</evidence>
<dbReference type="InterPro" id="IPR011697">
    <property type="entry name" value="Peptidase_C26"/>
</dbReference>
<dbReference type="PANTHER" id="PTHR43235:SF1">
    <property type="entry name" value="GLUTAMINE AMIDOTRANSFERASE PB2B2.05-RELATED"/>
    <property type="match status" value="1"/>
</dbReference>
<evidence type="ECO:0000313" key="6">
    <source>
        <dbReference type="EMBL" id="KVK88263.1"/>
    </source>
</evidence>
<dbReference type="InterPro" id="IPR044668">
    <property type="entry name" value="PuuD-like"/>
</dbReference>
<comment type="similarity">
    <text evidence="1">Belongs to the peptidase C26 family.</text>
</comment>
<name>A0A118KMF6_BURCE</name>
<comment type="function">
    <text evidence="3">Involved in the breakdown of putrescine via hydrolysis of the gamma-glutamyl linkage of gamma-glutamyl-gamma-aminobutyrate.</text>
</comment>
<keyword evidence="6" id="KW-0808">Transferase</keyword>
<accession>A0A118KMF6</accession>
<protein>
    <recommendedName>
        <fullName evidence="5">gamma-glutamyl-gamma-aminobutyrate hydrolase</fullName>
        <ecNumber evidence="5">3.5.1.94</ecNumber>
    </recommendedName>
</protein>
<dbReference type="GO" id="GO:0016740">
    <property type="term" value="F:transferase activity"/>
    <property type="evidence" value="ECO:0007669"/>
    <property type="project" value="UniProtKB-KW"/>
</dbReference>
<dbReference type="GO" id="GO:0006598">
    <property type="term" value="P:polyamine catabolic process"/>
    <property type="evidence" value="ECO:0007669"/>
    <property type="project" value="TreeGrafter"/>
</dbReference>
<dbReference type="SUPFAM" id="SSF52317">
    <property type="entry name" value="Class I glutamine amidotransferase-like"/>
    <property type="match status" value="1"/>
</dbReference>
<comment type="catalytic activity">
    <reaction evidence="2">
        <text>4-(gamma-L-glutamylamino)butanoate + H2O = 4-aminobutanoate + L-glutamate</text>
        <dbReference type="Rhea" id="RHEA:19737"/>
        <dbReference type="ChEBI" id="CHEBI:15377"/>
        <dbReference type="ChEBI" id="CHEBI:29985"/>
        <dbReference type="ChEBI" id="CHEBI:58800"/>
        <dbReference type="ChEBI" id="CHEBI:59888"/>
        <dbReference type="EC" id="3.5.1.94"/>
    </reaction>
</comment>
<evidence type="ECO:0000256" key="4">
    <source>
        <dbReference type="ARBA" id="ARBA00060634"/>
    </source>
</evidence>
<keyword evidence="6" id="KW-0315">Glutamine amidotransferase</keyword>
<evidence type="ECO:0000256" key="1">
    <source>
        <dbReference type="ARBA" id="ARBA00011083"/>
    </source>
</evidence>
<dbReference type="EMBL" id="LOYH01000015">
    <property type="protein sequence ID" value="KVK88263.1"/>
    <property type="molecule type" value="Genomic_DNA"/>
</dbReference>
<dbReference type="AlphaFoldDB" id="A0A118KMF6"/>
<dbReference type="EC" id="3.5.1.94" evidence="5"/>
<dbReference type="Pfam" id="PF07722">
    <property type="entry name" value="Peptidase_C26"/>
    <property type="match status" value="1"/>
</dbReference>
<evidence type="ECO:0000256" key="3">
    <source>
        <dbReference type="ARBA" id="ARBA00055068"/>
    </source>
</evidence>
<evidence type="ECO:0000256" key="2">
    <source>
        <dbReference type="ARBA" id="ARBA00052718"/>
    </source>
</evidence>
<dbReference type="Gene3D" id="3.40.50.880">
    <property type="match status" value="1"/>
</dbReference>
<dbReference type="InterPro" id="IPR029062">
    <property type="entry name" value="Class_I_gatase-like"/>
</dbReference>
<dbReference type="FunFam" id="3.40.50.880:FF:000030">
    <property type="entry name" value="Gamma-glutamyl-gamma-aminobutyrate hydrolase PuuD"/>
    <property type="match status" value="1"/>
</dbReference>
<gene>
    <name evidence="6" type="ORF">WS90_38030</name>
</gene>
<dbReference type="RefSeq" id="WP_059521141.1">
    <property type="nucleotide sequence ID" value="NZ_LOXZ01000004.1"/>
</dbReference>
<dbReference type="Proteomes" id="UP000069001">
    <property type="component" value="Unassembled WGS sequence"/>
</dbReference>
<proteinExistence type="inferred from homology"/>
<dbReference type="GO" id="GO:0033969">
    <property type="term" value="F:gamma-glutamyl-gamma-aminobutyrate hydrolase activity"/>
    <property type="evidence" value="ECO:0007669"/>
    <property type="project" value="UniProtKB-EC"/>
</dbReference>
<reference evidence="6 7" key="1">
    <citation type="submission" date="2015-11" db="EMBL/GenBank/DDBJ databases">
        <title>Expanding the genomic diversity of Burkholderia species for the development of highly accurate diagnostics.</title>
        <authorList>
            <person name="Sahl J."/>
            <person name="Keim P."/>
            <person name="Wagner D."/>
        </authorList>
    </citation>
    <scope>NUCLEOTIDE SEQUENCE [LARGE SCALE GENOMIC DNA]</scope>
    <source>
        <strain evidence="6 7">MSMB1302</strain>
    </source>
</reference>
<organism evidence="6 7">
    <name type="scientific">Burkholderia cepacia</name>
    <name type="common">Pseudomonas cepacia</name>
    <dbReference type="NCBI Taxonomy" id="292"/>
    <lineage>
        <taxon>Bacteria</taxon>
        <taxon>Pseudomonadati</taxon>
        <taxon>Pseudomonadota</taxon>
        <taxon>Betaproteobacteria</taxon>
        <taxon>Burkholderiales</taxon>
        <taxon>Burkholderiaceae</taxon>
        <taxon>Burkholderia</taxon>
        <taxon>Burkholderia cepacia complex</taxon>
    </lineage>
</organism>
<dbReference type="PROSITE" id="PS51273">
    <property type="entry name" value="GATASE_TYPE_1"/>
    <property type="match status" value="1"/>
</dbReference>
<comment type="pathway">
    <text evidence="4">Amine and polyamine degradation; putrescine degradation; 4-aminobutanoate from putrescine: step 4/4.</text>
</comment>
<sequence length="262" mass="27343">MDRRKPLVGITADHTQIGAHASHTVGDKYVAAIVDGAQAFAMVLPALGARQSTDDVLDAVDGLLFTGSYSNVEPHLYGGEPSAPGTKHDPARDATTLPLLRAAIAAGVPVLAVCRGFQELNVVCGGTLHQRVHDVPGLADHREDDDAPMDTQYGPAHVVRLTPGGTLHALAGGRDEVHVNSLHKQGIAQLGSGLAVEAVAPDGLIEAVSVVDAPAFALAVQWHPEWRHAQDPLSSAIFRAFGDACRARRAARTRAMAAAALA</sequence>
<comment type="caution">
    <text evidence="6">The sequence shown here is derived from an EMBL/GenBank/DDBJ whole genome shotgun (WGS) entry which is preliminary data.</text>
</comment>